<dbReference type="Gene3D" id="3.80.10.10">
    <property type="entry name" value="Ribonuclease Inhibitor"/>
    <property type="match status" value="1"/>
</dbReference>
<organism evidence="2 3">
    <name type="scientific">Gloeophyllum trabeum (strain ATCC 11539 / FP-39264 / Madison 617)</name>
    <name type="common">Brown rot fungus</name>
    <dbReference type="NCBI Taxonomy" id="670483"/>
    <lineage>
        <taxon>Eukaryota</taxon>
        <taxon>Fungi</taxon>
        <taxon>Dikarya</taxon>
        <taxon>Basidiomycota</taxon>
        <taxon>Agaricomycotina</taxon>
        <taxon>Agaricomycetes</taxon>
        <taxon>Gloeophyllales</taxon>
        <taxon>Gloeophyllaceae</taxon>
        <taxon>Gloeophyllum</taxon>
    </lineage>
</organism>
<dbReference type="HOGENOM" id="CLU_485752_0_0_1"/>
<dbReference type="GO" id="GO:0031146">
    <property type="term" value="P:SCF-dependent proteasomal ubiquitin-dependent protein catabolic process"/>
    <property type="evidence" value="ECO:0007669"/>
    <property type="project" value="TreeGrafter"/>
</dbReference>
<evidence type="ECO:0000313" key="3">
    <source>
        <dbReference type="Proteomes" id="UP000030669"/>
    </source>
</evidence>
<dbReference type="OMA" id="MECCERF"/>
<dbReference type="OrthoDB" id="2269034at2759"/>
<protein>
    <recommendedName>
        <fullName evidence="1">F-box/LRR-repeat protein 15/At3g58940/PEG3-like LRR domain-containing protein</fullName>
    </recommendedName>
</protein>
<feature type="domain" description="F-box/LRR-repeat protein 15/At3g58940/PEG3-like LRR" evidence="1">
    <location>
        <begin position="187"/>
        <end position="301"/>
    </location>
</feature>
<dbReference type="eggNOG" id="ENOG502R391">
    <property type="taxonomic scope" value="Eukaryota"/>
</dbReference>
<accession>S7RZ17</accession>
<reference evidence="2 3" key="1">
    <citation type="journal article" date="2012" name="Science">
        <title>The Paleozoic origin of enzymatic lignin decomposition reconstructed from 31 fungal genomes.</title>
        <authorList>
            <person name="Floudas D."/>
            <person name="Binder M."/>
            <person name="Riley R."/>
            <person name="Barry K."/>
            <person name="Blanchette R.A."/>
            <person name="Henrissat B."/>
            <person name="Martinez A.T."/>
            <person name="Otillar R."/>
            <person name="Spatafora J.W."/>
            <person name="Yadav J.S."/>
            <person name="Aerts A."/>
            <person name="Benoit I."/>
            <person name="Boyd A."/>
            <person name="Carlson A."/>
            <person name="Copeland A."/>
            <person name="Coutinho P.M."/>
            <person name="de Vries R.P."/>
            <person name="Ferreira P."/>
            <person name="Findley K."/>
            <person name="Foster B."/>
            <person name="Gaskell J."/>
            <person name="Glotzer D."/>
            <person name="Gorecki P."/>
            <person name="Heitman J."/>
            <person name="Hesse C."/>
            <person name="Hori C."/>
            <person name="Igarashi K."/>
            <person name="Jurgens J.A."/>
            <person name="Kallen N."/>
            <person name="Kersten P."/>
            <person name="Kohler A."/>
            <person name="Kuees U."/>
            <person name="Kumar T.K.A."/>
            <person name="Kuo A."/>
            <person name="LaButti K."/>
            <person name="Larrondo L.F."/>
            <person name="Lindquist E."/>
            <person name="Ling A."/>
            <person name="Lombard V."/>
            <person name="Lucas S."/>
            <person name="Lundell T."/>
            <person name="Martin R."/>
            <person name="McLaughlin D.J."/>
            <person name="Morgenstern I."/>
            <person name="Morin E."/>
            <person name="Murat C."/>
            <person name="Nagy L.G."/>
            <person name="Nolan M."/>
            <person name="Ohm R.A."/>
            <person name="Patyshakuliyeva A."/>
            <person name="Rokas A."/>
            <person name="Ruiz-Duenas F.J."/>
            <person name="Sabat G."/>
            <person name="Salamov A."/>
            <person name="Samejima M."/>
            <person name="Schmutz J."/>
            <person name="Slot J.C."/>
            <person name="St John F."/>
            <person name="Stenlid J."/>
            <person name="Sun H."/>
            <person name="Sun S."/>
            <person name="Syed K."/>
            <person name="Tsang A."/>
            <person name="Wiebenga A."/>
            <person name="Young D."/>
            <person name="Pisabarro A."/>
            <person name="Eastwood D.C."/>
            <person name="Martin F."/>
            <person name="Cullen D."/>
            <person name="Grigoriev I.V."/>
            <person name="Hibbett D.S."/>
        </authorList>
    </citation>
    <scope>NUCLEOTIDE SEQUENCE [LARGE SCALE GENOMIC DNA]</scope>
    <source>
        <strain evidence="2 3">ATCC 11539</strain>
    </source>
</reference>
<dbReference type="Proteomes" id="UP000030669">
    <property type="component" value="Unassembled WGS sequence"/>
</dbReference>
<dbReference type="EMBL" id="KB469296">
    <property type="protein sequence ID" value="EPQ60230.1"/>
    <property type="molecule type" value="Genomic_DNA"/>
</dbReference>
<evidence type="ECO:0000259" key="1">
    <source>
        <dbReference type="Pfam" id="PF24758"/>
    </source>
</evidence>
<evidence type="ECO:0000313" key="2">
    <source>
        <dbReference type="EMBL" id="EPQ60230.1"/>
    </source>
</evidence>
<proteinExistence type="predicted"/>
<dbReference type="InterPro" id="IPR055411">
    <property type="entry name" value="LRR_FXL15/At3g58940/PEG3-like"/>
</dbReference>
<dbReference type="GO" id="GO:0019005">
    <property type="term" value="C:SCF ubiquitin ligase complex"/>
    <property type="evidence" value="ECO:0007669"/>
    <property type="project" value="TreeGrafter"/>
</dbReference>
<keyword evidence="3" id="KW-1185">Reference proteome</keyword>
<dbReference type="PANTHER" id="PTHR13318">
    <property type="entry name" value="PARTNER OF PAIRED, ISOFORM B-RELATED"/>
    <property type="match status" value="1"/>
</dbReference>
<dbReference type="SUPFAM" id="SSF52047">
    <property type="entry name" value="RNI-like"/>
    <property type="match status" value="1"/>
</dbReference>
<dbReference type="GeneID" id="19300506"/>
<dbReference type="KEGG" id="gtr:GLOTRDRAFT_118579"/>
<dbReference type="RefSeq" id="XP_007860687.1">
    <property type="nucleotide sequence ID" value="XM_007862496.1"/>
</dbReference>
<dbReference type="InterPro" id="IPR032675">
    <property type="entry name" value="LRR_dom_sf"/>
</dbReference>
<sequence>MNKATHFIHRLPLDLLAEVFVHWAVVDKDGPWIASLVCRLWRSVILSCPRAWSTIQLDLEDRRRVGPLDDDPEWCMEVEEYDPRGKRRPIPLWLERSGSAPLFLSLTLGRIYPPMTLVMDVIVRFATVMDRVEEIELGLESRILADALLDIFYDSAPALRHLTVKCGRLFQHGICAGWRLEEDEILKSLPKAIKRAPALHSLTLFDCMSPPGDGAYVRLRELSLVHVNCSSSRFLSFVRDCESLEVLRLSSCSFDCSTSTYAVLASLKTFEIRNGGSDGLDYLSTLLHAPKLETFVMRDRAYRSSILDSEDVDEKIQNIVKAVKDDAKTRGRLLVQFARHAPCVKSLILQNANIPDSALLACLGEFPDLRSLTLIGSFIGGKAFQVLSERPARGEVPVCQHLKTLTLQACPVVKGSMIKQFIEAREFFQYDCRLAQVNIHKCEKITEEDVIAAWICDPSGSLRIDYVPWVAEIAEEEWKDAAAEAQHATAEDEYIEDIEEVFEDREFCGLKDRLLGEEQSKPRKRIKIAHIYRDQDVAPAVESLGGTALVIHDMFWPGRSR</sequence>
<dbReference type="Pfam" id="PF24758">
    <property type="entry name" value="LRR_At5g56370"/>
    <property type="match status" value="1"/>
</dbReference>
<name>S7RZ17_GLOTA</name>
<dbReference type="AlphaFoldDB" id="S7RZ17"/>
<gene>
    <name evidence="2" type="ORF">GLOTRDRAFT_118579</name>
</gene>